<evidence type="ECO:0000256" key="4">
    <source>
        <dbReference type="ARBA" id="ARBA00022827"/>
    </source>
</evidence>
<dbReference type="EMBL" id="MSFO01000001">
    <property type="protein sequence ID" value="PLB53855.1"/>
    <property type="molecule type" value="Genomic_DNA"/>
</dbReference>
<dbReference type="InterPro" id="IPR051209">
    <property type="entry name" value="FAD-bind_Monooxygenase_sf"/>
</dbReference>
<comment type="cofactor">
    <cofactor evidence="1">
        <name>FAD</name>
        <dbReference type="ChEBI" id="CHEBI:57692"/>
    </cofactor>
</comment>
<gene>
    <name evidence="5" type="ORF">P170DRAFT_469341</name>
</gene>
<evidence type="ECO:0000256" key="1">
    <source>
        <dbReference type="ARBA" id="ARBA00001974"/>
    </source>
</evidence>
<dbReference type="Proteomes" id="UP000234275">
    <property type="component" value="Unassembled WGS sequence"/>
</dbReference>
<dbReference type="SUPFAM" id="SSF51905">
    <property type="entry name" value="FAD/NAD(P)-binding domain"/>
    <property type="match status" value="3"/>
</dbReference>
<dbReference type="InterPro" id="IPR036188">
    <property type="entry name" value="FAD/NAD-bd_sf"/>
</dbReference>
<proteinExistence type="inferred from homology"/>
<keyword evidence="6" id="KW-1185">Reference proteome</keyword>
<comment type="caution">
    <text evidence="5">The sequence shown here is derived from an EMBL/GenBank/DDBJ whole genome shotgun (WGS) entry which is preliminary data.</text>
</comment>
<dbReference type="RefSeq" id="XP_024709157.1">
    <property type="nucleotide sequence ID" value="XM_024852621.1"/>
</dbReference>
<protein>
    <submittedName>
        <fullName evidence="5">FAD/NAD(P)-binding domain-containing protein</fullName>
    </submittedName>
</protein>
<keyword evidence="4" id="KW-0274">FAD</keyword>
<organism evidence="5 6">
    <name type="scientific">Aspergillus steynii IBT 23096</name>
    <dbReference type="NCBI Taxonomy" id="1392250"/>
    <lineage>
        <taxon>Eukaryota</taxon>
        <taxon>Fungi</taxon>
        <taxon>Dikarya</taxon>
        <taxon>Ascomycota</taxon>
        <taxon>Pezizomycotina</taxon>
        <taxon>Eurotiomycetes</taxon>
        <taxon>Eurotiomycetidae</taxon>
        <taxon>Eurotiales</taxon>
        <taxon>Aspergillaceae</taxon>
        <taxon>Aspergillus</taxon>
        <taxon>Aspergillus subgen. Circumdati</taxon>
    </lineage>
</organism>
<comment type="similarity">
    <text evidence="2">Belongs to the FAD-binding monooxygenase family.</text>
</comment>
<name>A0A2I2GLV7_9EURO</name>
<evidence type="ECO:0000313" key="5">
    <source>
        <dbReference type="EMBL" id="PLB53855.1"/>
    </source>
</evidence>
<dbReference type="PANTHER" id="PTHR42877">
    <property type="entry name" value="L-ORNITHINE N(5)-MONOOXYGENASE-RELATED"/>
    <property type="match status" value="1"/>
</dbReference>
<evidence type="ECO:0000256" key="2">
    <source>
        <dbReference type="ARBA" id="ARBA00010139"/>
    </source>
</evidence>
<dbReference type="Gene3D" id="3.50.50.60">
    <property type="entry name" value="FAD/NAD(P)-binding domain"/>
    <property type="match status" value="2"/>
</dbReference>
<evidence type="ECO:0000256" key="3">
    <source>
        <dbReference type="ARBA" id="ARBA00022630"/>
    </source>
</evidence>
<dbReference type="AlphaFoldDB" id="A0A2I2GLV7"/>
<dbReference type="OrthoDB" id="74360at2759"/>
<keyword evidence="3" id="KW-0285">Flavoprotein</keyword>
<evidence type="ECO:0000313" key="6">
    <source>
        <dbReference type="Proteomes" id="UP000234275"/>
    </source>
</evidence>
<reference evidence="5 6" key="1">
    <citation type="submission" date="2016-12" db="EMBL/GenBank/DDBJ databases">
        <title>The genomes of Aspergillus section Nigri reveals drivers in fungal speciation.</title>
        <authorList>
            <consortium name="DOE Joint Genome Institute"/>
            <person name="Vesth T.C."/>
            <person name="Nybo J."/>
            <person name="Theobald S."/>
            <person name="Brandl J."/>
            <person name="Frisvad J.C."/>
            <person name="Nielsen K.F."/>
            <person name="Lyhne E.K."/>
            <person name="Kogle M.E."/>
            <person name="Kuo A."/>
            <person name="Riley R."/>
            <person name="Clum A."/>
            <person name="Nolan M."/>
            <person name="Lipzen A."/>
            <person name="Salamov A."/>
            <person name="Henrissat B."/>
            <person name="Wiebenga A."/>
            <person name="De Vries R.P."/>
            <person name="Grigoriev I.V."/>
            <person name="Mortensen U.H."/>
            <person name="Andersen M.R."/>
            <person name="Baker S.E."/>
        </authorList>
    </citation>
    <scope>NUCLEOTIDE SEQUENCE [LARGE SCALE GENOMIC DNA]</scope>
    <source>
        <strain evidence="5 6">IBT 23096</strain>
    </source>
</reference>
<dbReference type="GeneID" id="36560319"/>
<accession>A0A2I2GLV7</accession>
<dbReference type="VEuPathDB" id="FungiDB:P170DRAFT_469341"/>
<sequence length="584" mass="66026">MANERLSGIFSHLKPTIYTSDAEPRDNAPRSEYKILEQPLGSTRPLRIIGIGAGASGLNMIRTLRKHLTDYEHVVYEKNPAIGGTWYENRYPGCACDVPSHNYQFSWRPNPEWTSFFSPSAEIQQYLASLCEEESMSPAIKLEHRVVGVQWDDDRGVWNVKVENMQSGEIIDDYCHFLLDGSGILNNWKWPEIPGLFEFRGELVHSANWADDFKYEGKKVAVIGNGSSGVQIVPAMQPSVHHLFHFIRSPTWLSPSRRDIMGSELENIQIDSNGKFTPQQIEKFRSDPVLYRRFVKAMEVRVNGNFPIVINGSPVSEMANQVLQDHMRNALKNDEQLCKALIPSFPVGCRRLTPGVGYLPSLTEANVTVVTDRIERVVQQGVQLSNGEIIEVDAIVCASGFDVSFRPRFPIIGKTGNLQDLWSQQLPEAYMSCAVPGFPNYFMFLGPGAPIGHGSVFTISEHIAKYVTRVIIKCQTERIRAITVSKSATAEFNEHLQTFMPKTVYTGSCRSWYKNNTVDGPVIALHPGSRIHFFHMLQELRGEDWEYDYLDRSPNRFAYLGNGFSTKELGDQDSTWYLDSPDDL</sequence>
<dbReference type="PANTHER" id="PTHR42877:SF12">
    <property type="entry name" value="MONOOXYGENASE"/>
    <property type="match status" value="1"/>
</dbReference>
<dbReference type="Pfam" id="PF13450">
    <property type="entry name" value="NAD_binding_8"/>
    <property type="match status" value="1"/>
</dbReference>
<dbReference type="STRING" id="1392250.A0A2I2GLV7"/>